<dbReference type="SUPFAM" id="SSF64288">
    <property type="entry name" value="Chorismate lyase-like"/>
    <property type="match status" value="1"/>
</dbReference>
<dbReference type="InterPro" id="IPR028978">
    <property type="entry name" value="Chorismate_lyase_/UTRA_dom_sf"/>
</dbReference>
<dbReference type="PANTHER" id="PTHR44846">
    <property type="entry name" value="MANNOSYL-D-GLYCERATE TRANSPORT/METABOLISM SYSTEM REPRESSOR MNGR-RELATED"/>
    <property type="match status" value="1"/>
</dbReference>
<dbReference type="SMART" id="SM00866">
    <property type="entry name" value="UTRA"/>
    <property type="match status" value="1"/>
</dbReference>
<dbReference type="Gene3D" id="1.10.10.10">
    <property type="entry name" value="Winged helix-like DNA-binding domain superfamily/Winged helix DNA-binding domain"/>
    <property type="match status" value="1"/>
</dbReference>
<evidence type="ECO:0000313" key="6">
    <source>
        <dbReference type="Proteomes" id="UP001348149"/>
    </source>
</evidence>
<comment type="caution">
    <text evidence="5">The sequence shown here is derived from an EMBL/GenBank/DDBJ whole genome shotgun (WGS) entry which is preliminary data.</text>
</comment>
<name>A0ABU6HH16_9RHOB</name>
<feature type="domain" description="HTH gntR-type" evidence="4">
    <location>
        <begin position="6"/>
        <end position="74"/>
    </location>
</feature>
<dbReference type="Gene3D" id="3.40.1410.10">
    <property type="entry name" value="Chorismate lyase-like"/>
    <property type="match status" value="1"/>
</dbReference>
<dbReference type="InterPro" id="IPR036390">
    <property type="entry name" value="WH_DNA-bd_sf"/>
</dbReference>
<dbReference type="InterPro" id="IPR000524">
    <property type="entry name" value="Tscrpt_reg_HTH_GntR"/>
</dbReference>
<gene>
    <name evidence="5" type="ORF">VK792_10665</name>
</gene>
<evidence type="ECO:0000313" key="5">
    <source>
        <dbReference type="EMBL" id="MEC3861749.1"/>
    </source>
</evidence>
<dbReference type="RefSeq" id="WP_326297470.1">
    <property type="nucleotide sequence ID" value="NZ_JAYLLH010000012.1"/>
</dbReference>
<reference evidence="5 6" key="1">
    <citation type="submission" date="2024-01" db="EMBL/GenBank/DDBJ databases">
        <title>Mesobacterium rodlantinim sp. nov., isolated from shallow sea hydrothermal systems off Kueishantao Island.</title>
        <authorList>
            <person name="Su Z."/>
            <person name="Tang K."/>
        </authorList>
    </citation>
    <scope>NUCLEOTIDE SEQUENCE [LARGE SCALE GENOMIC DNA]</scope>
    <source>
        <strain evidence="5 6">TK19101</strain>
    </source>
</reference>
<keyword evidence="2" id="KW-0238">DNA-binding</keyword>
<protein>
    <submittedName>
        <fullName evidence="5">UTRA domain-containing protein</fullName>
    </submittedName>
</protein>
<accession>A0ABU6HH16</accession>
<keyword evidence="1" id="KW-0805">Transcription regulation</keyword>
<dbReference type="PRINTS" id="PR00035">
    <property type="entry name" value="HTHGNTR"/>
</dbReference>
<dbReference type="CDD" id="cd07377">
    <property type="entry name" value="WHTH_GntR"/>
    <property type="match status" value="1"/>
</dbReference>
<dbReference type="Proteomes" id="UP001348149">
    <property type="component" value="Unassembled WGS sequence"/>
</dbReference>
<organism evidence="5 6">
    <name type="scientific">Mesobacterium hydrothermale</name>
    <dbReference type="NCBI Taxonomy" id="3111907"/>
    <lineage>
        <taxon>Bacteria</taxon>
        <taxon>Pseudomonadati</taxon>
        <taxon>Pseudomonadota</taxon>
        <taxon>Alphaproteobacteria</taxon>
        <taxon>Rhodobacterales</taxon>
        <taxon>Roseobacteraceae</taxon>
        <taxon>Mesobacterium</taxon>
    </lineage>
</organism>
<dbReference type="SUPFAM" id="SSF46785">
    <property type="entry name" value="Winged helix' DNA-binding domain"/>
    <property type="match status" value="1"/>
</dbReference>
<keyword evidence="3" id="KW-0804">Transcription</keyword>
<sequence>MTAPRLQSWTAIVEEVTRRIASGDWAPGALIPNEADLAAEFGCSRTTVNRALRDLADKGVLDRRRKAGTRVRDLPDSRARLDIPIVRKQVERRGAQHGYHLLHRDHSAPPPAIAAQLELEAGQKALHLTSLHTADGQPFVLEDRWISTLAVPDALQADFAACNANEWLVQNVPLSTGEIGLSAAPAGAEEAEVLGCAPGTALFRQDRLTRNAGMPVTAVTMLFAPGYRMRLDL</sequence>
<dbReference type="SMART" id="SM00345">
    <property type="entry name" value="HTH_GNTR"/>
    <property type="match status" value="1"/>
</dbReference>
<evidence type="ECO:0000256" key="2">
    <source>
        <dbReference type="ARBA" id="ARBA00023125"/>
    </source>
</evidence>
<dbReference type="PANTHER" id="PTHR44846:SF16">
    <property type="entry name" value="TRANSCRIPTIONAL REGULATOR PHNF-RELATED"/>
    <property type="match status" value="1"/>
</dbReference>
<evidence type="ECO:0000256" key="1">
    <source>
        <dbReference type="ARBA" id="ARBA00023015"/>
    </source>
</evidence>
<dbReference type="InterPro" id="IPR036388">
    <property type="entry name" value="WH-like_DNA-bd_sf"/>
</dbReference>
<dbReference type="EMBL" id="JAYLLH010000012">
    <property type="protein sequence ID" value="MEC3861749.1"/>
    <property type="molecule type" value="Genomic_DNA"/>
</dbReference>
<keyword evidence="6" id="KW-1185">Reference proteome</keyword>
<evidence type="ECO:0000259" key="4">
    <source>
        <dbReference type="PROSITE" id="PS50949"/>
    </source>
</evidence>
<dbReference type="InterPro" id="IPR050679">
    <property type="entry name" value="Bact_HTH_transcr_reg"/>
</dbReference>
<dbReference type="Pfam" id="PF07702">
    <property type="entry name" value="UTRA"/>
    <property type="match status" value="1"/>
</dbReference>
<dbReference type="PROSITE" id="PS50949">
    <property type="entry name" value="HTH_GNTR"/>
    <property type="match status" value="1"/>
</dbReference>
<proteinExistence type="predicted"/>
<dbReference type="InterPro" id="IPR011663">
    <property type="entry name" value="UTRA"/>
</dbReference>
<evidence type="ECO:0000256" key="3">
    <source>
        <dbReference type="ARBA" id="ARBA00023163"/>
    </source>
</evidence>
<dbReference type="Pfam" id="PF00392">
    <property type="entry name" value="GntR"/>
    <property type="match status" value="1"/>
</dbReference>